<evidence type="ECO:0000256" key="5">
    <source>
        <dbReference type="SAM" id="Coils"/>
    </source>
</evidence>
<dbReference type="InterPro" id="IPR011010">
    <property type="entry name" value="DNA_brk_join_enz"/>
</dbReference>
<dbReference type="GO" id="GO:0003677">
    <property type="term" value="F:DNA binding"/>
    <property type="evidence" value="ECO:0007669"/>
    <property type="project" value="UniProtKB-UniRule"/>
</dbReference>
<keyword evidence="2 4" id="KW-0238">DNA-binding</keyword>
<dbReference type="AlphaFoldDB" id="A0A2A2HDT0"/>
<protein>
    <submittedName>
        <fullName evidence="9">Tyrosine recombinase XerC</fullName>
    </submittedName>
</protein>
<dbReference type="Gene3D" id="1.10.150.130">
    <property type="match status" value="1"/>
</dbReference>
<reference evidence="8 10" key="2">
    <citation type="journal article" date="2017" name="BMC Genomics">
        <title>Genomic analysis of methanogenic archaea reveals a shift towards energy conservation.</title>
        <authorList>
            <person name="Gilmore S.P."/>
            <person name="Henske J.K."/>
            <person name="Sexton J.A."/>
            <person name="Solomon K.V."/>
            <person name="Seppala S."/>
            <person name="Yoo J.I."/>
            <person name="Huyett L.M."/>
            <person name="Pressman A."/>
            <person name="Cogan J.Z."/>
            <person name="Kivenson V."/>
            <person name="Peng X."/>
            <person name="Tan Y."/>
            <person name="Valentine D.L."/>
            <person name="O'Malley M.A."/>
        </authorList>
    </citation>
    <scope>NUCLEOTIDE SEQUENCE [LARGE SCALE GENOMIC DNA]</scope>
    <source>
        <strain evidence="8 10">1R-7</strain>
    </source>
</reference>
<dbReference type="InterPro" id="IPR044068">
    <property type="entry name" value="CB"/>
</dbReference>
<dbReference type="PANTHER" id="PTHR30349:SF41">
    <property type="entry name" value="INTEGRASE_RECOMBINASE PROTEIN MJ0367-RELATED"/>
    <property type="match status" value="1"/>
</dbReference>
<reference evidence="9 11" key="1">
    <citation type="submission" date="2016-04" db="EMBL/GenBank/DDBJ databases">
        <title>Genome sequence of Methanosphaera cuniculi DSM 4103.</title>
        <authorList>
            <person name="Poehlein A."/>
            <person name="Seedorf H."/>
            <person name="Daniel R."/>
        </authorList>
    </citation>
    <scope>NUCLEOTIDE SEQUENCE [LARGE SCALE GENOMIC DNA]</scope>
    <source>
        <strain evidence="9 11">DSM 4103</strain>
    </source>
</reference>
<dbReference type="OrthoDB" id="71463at2157"/>
<accession>A0A2A2HDT0</accession>
<keyword evidence="10" id="KW-1185">Reference proteome</keyword>
<dbReference type="RefSeq" id="WP_095608442.1">
    <property type="nucleotide sequence ID" value="NZ_LMVN01000011.1"/>
</dbReference>
<dbReference type="Proteomes" id="UP000217528">
    <property type="component" value="Unassembled WGS sequence"/>
</dbReference>
<keyword evidence="3" id="KW-0233">DNA recombination</keyword>
<keyword evidence="5" id="KW-0175">Coiled coil</keyword>
<dbReference type="EMBL" id="LWMS01000031">
    <property type="protein sequence ID" value="PWL08124.1"/>
    <property type="molecule type" value="Genomic_DNA"/>
</dbReference>
<evidence type="ECO:0000313" key="11">
    <source>
        <dbReference type="Proteomes" id="UP000246004"/>
    </source>
</evidence>
<dbReference type="PROSITE" id="PS51898">
    <property type="entry name" value="TYR_RECOMBINASE"/>
    <property type="match status" value="1"/>
</dbReference>
<dbReference type="PROSITE" id="PS51900">
    <property type="entry name" value="CB"/>
    <property type="match status" value="1"/>
</dbReference>
<dbReference type="EMBL" id="LMVN01000011">
    <property type="protein sequence ID" value="PAV07557.1"/>
    <property type="molecule type" value="Genomic_DNA"/>
</dbReference>
<evidence type="ECO:0000313" key="10">
    <source>
        <dbReference type="Proteomes" id="UP000217528"/>
    </source>
</evidence>
<organism evidence="8 10">
    <name type="scientific">Methanosphaera cuniculi</name>
    <dbReference type="NCBI Taxonomy" id="1077256"/>
    <lineage>
        <taxon>Archaea</taxon>
        <taxon>Methanobacteriati</taxon>
        <taxon>Methanobacteriota</taxon>
        <taxon>Methanomada group</taxon>
        <taxon>Methanobacteria</taxon>
        <taxon>Methanobacteriales</taxon>
        <taxon>Methanobacteriaceae</taxon>
        <taxon>Methanosphaera</taxon>
    </lineage>
</organism>
<comment type="caution">
    <text evidence="8">The sequence shown here is derived from an EMBL/GenBank/DDBJ whole genome shotgun (WGS) entry which is preliminary data.</text>
</comment>
<dbReference type="PANTHER" id="PTHR30349">
    <property type="entry name" value="PHAGE INTEGRASE-RELATED"/>
    <property type="match status" value="1"/>
</dbReference>
<dbReference type="Proteomes" id="UP000246004">
    <property type="component" value="Unassembled WGS sequence"/>
</dbReference>
<proteinExistence type="predicted"/>
<evidence type="ECO:0000313" key="8">
    <source>
        <dbReference type="EMBL" id="PAV07557.1"/>
    </source>
</evidence>
<evidence type="ECO:0000256" key="4">
    <source>
        <dbReference type="PROSITE-ProRule" id="PRU01248"/>
    </source>
</evidence>
<keyword evidence="1" id="KW-0229">DNA integration</keyword>
<gene>
    <name evidence="9" type="primary">xerC</name>
    <name evidence="8" type="ORF">ASJ82_07730</name>
    <name evidence="9" type="ORF">MSCUN_10550</name>
</gene>
<dbReference type="InterPro" id="IPR013762">
    <property type="entry name" value="Integrase-like_cat_sf"/>
</dbReference>
<evidence type="ECO:0000259" key="6">
    <source>
        <dbReference type="PROSITE" id="PS51898"/>
    </source>
</evidence>
<dbReference type="InterPro" id="IPR010998">
    <property type="entry name" value="Integrase_recombinase_N"/>
</dbReference>
<feature type="domain" description="Tyr recombinase" evidence="6">
    <location>
        <begin position="98"/>
        <end position="310"/>
    </location>
</feature>
<feature type="domain" description="Core-binding (CB)" evidence="7">
    <location>
        <begin position="1"/>
        <end position="96"/>
    </location>
</feature>
<feature type="coiled-coil region" evidence="5">
    <location>
        <begin position="329"/>
        <end position="356"/>
    </location>
</feature>
<evidence type="ECO:0000256" key="2">
    <source>
        <dbReference type="ARBA" id="ARBA00023125"/>
    </source>
</evidence>
<evidence type="ECO:0000313" key="9">
    <source>
        <dbReference type="EMBL" id="PWL08124.1"/>
    </source>
</evidence>
<dbReference type="SUPFAM" id="SSF56349">
    <property type="entry name" value="DNA breaking-rejoining enzymes"/>
    <property type="match status" value="1"/>
</dbReference>
<dbReference type="GO" id="GO:0006310">
    <property type="term" value="P:DNA recombination"/>
    <property type="evidence" value="ECO:0007669"/>
    <property type="project" value="UniProtKB-KW"/>
</dbReference>
<evidence type="ECO:0000256" key="3">
    <source>
        <dbReference type="ARBA" id="ARBA00023172"/>
    </source>
</evidence>
<evidence type="ECO:0000259" key="7">
    <source>
        <dbReference type="PROSITE" id="PS51900"/>
    </source>
</evidence>
<dbReference type="GO" id="GO:0015074">
    <property type="term" value="P:DNA integration"/>
    <property type="evidence" value="ECO:0007669"/>
    <property type="project" value="UniProtKB-KW"/>
</dbReference>
<dbReference type="InterPro" id="IPR002104">
    <property type="entry name" value="Integrase_catalytic"/>
</dbReference>
<name>A0A2A2HDT0_9EURY</name>
<dbReference type="Gene3D" id="1.10.443.10">
    <property type="entry name" value="Intergrase catalytic core"/>
    <property type="match status" value="1"/>
</dbReference>
<dbReference type="InterPro" id="IPR050090">
    <property type="entry name" value="Tyrosine_recombinase_XerCD"/>
</dbReference>
<evidence type="ECO:0000256" key="1">
    <source>
        <dbReference type="ARBA" id="ARBA00022908"/>
    </source>
</evidence>
<sequence length="367" mass="43089">MNEEILNEYFMERNLGKKTRKSKRGVLNKYSRFNKMTLQELLDEADIEEEQGIRMKKRKIKQRINNFKKYLIKNELSSTTINTQLTIIKSFYRHYDIEIPNIISIKKEVHETIKDIPTKKDIKNVLESTNNLKHKAIILFMFSSGCARNEVSNITIGDFIEATKDYHDETNIKKVIEVLENKNYIVPTFQIVRKKTNTPYFTFCTPEATNAIIRYLKGNLRCMDKESPLFGMDVGGIGGMFIRLNDKLNLGWKKNRRFFHSHSLRKAFATTLYNSNLDPMTIDFLSGRSIDSTHDAYFKADPEKLKNKYMYFMDKLTVYNTGGINSALNRSERMEYESLKQKYSNNEKELEELKGMLFTLKKRIDSI</sequence>